<organism evidence="2 3">
    <name type="scientific">Nocardia implantans</name>
    <dbReference type="NCBI Taxonomy" id="3108168"/>
    <lineage>
        <taxon>Bacteria</taxon>
        <taxon>Bacillati</taxon>
        <taxon>Actinomycetota</taxon>
        <taxon>Actinomycetes</taxon>
        <taxon>Mycobacteriales</taxon>
        <taxon>Nocardiaceae</taxon>
        <taxon>Nocardia</taxon>
    </lineage>
</organism>
<feature type="domain" description="Methyltransferase FkbM" evidence="1">
    <location>
        <begin position="55"/>
        <end position="224"/>
    </location>
</feature>
<sequence>MLRTLEQLQQLRLEDGRTVACTSPAEARMLWGEMSTEGFYRLAAALLRPGDIALDIGANIGLSAMMFADTCPGVRVIAAEPAPATFDCLQRNIAAHVPGGVPLPVAVGAAPGNASFTWYPRASANSGLYADREADDRATEIYLRNSGLNDEAIALITAGLHEGERMDVEVTTVSRILDEHGGNAEVGLLKIDVERAELDVLRGIAAADWPRIRAVVAEVHDRDDRLAQCCALLGRHGLYARTRQDPSLAGTELHEIYAVRPETV</sequence>
<accession>A0ABU6AS86</accession>
<dbReference type="GO" id="GO:0008168">
    <property type="term" value="F:methyltransferase activity"/>
    <property type="evidence" value="ECO:0007669"/>
    <property type="project" value="UniProtKB-KW"/>
</dbReference>
<dbReference type="InterPro" id="IPR029063">
    <property type="entry name" value="SAM-dependent_MTases_sf"/>
</dbReference>
<evidence type="ECO:0000259" key="1">
    <source>
        <dbReference type="Pfam" id="PF05050"/>
    </source>
</evidence>
<reference evidence="2 3" key="1">
    <citation type="submission" date="2023-12" db="EMBL/GenBank/DDBJ databases">
        <title>novel species in genus Nocarida.</title>
        <authorList>
            <person name="Li Z."/>
        </authorList>
    </citation>
    <scope>NUCLEOTIDE SEQUENCE [LARGE SCALE GENOMIC DNA]</scope>
    <source>
        <strain evidence="2 3">CDC186</strain>
    </source>
</reference>
<dbReference type="Gene3D" id="3.40.50.150">
    <property type="entry name" value="Vaccinia Virus protein VP39"/>
    <property type="match status" value="1"/>
</dbReference>
<comment type="caution">
    <text evidence="2">The sequence shown here is derived from an EMBL/GenBank/DDBJ whole genome shotgun (WGS) entry which is preliminary data.</text>
</comment>
<dbReference type="EMBL" id="JAYKYQ010000003">
    <property type="protein sequence ID" value="MEB3510333.1"/>
    <property type="molecule type" value="Genomic_DNA"/>
</dbReference>
<protein>
    <submittedName>
        <fullName evidence="2">FkbM family methyltransferase</fullName>
    </submittedName>
</protein>
<keyword evidence="2" id="KW-0489">Methyltransferase</keyword>
<dbReference type="NCBIfam" id="TIGR01444">
    <property type="entry name" value="fkbM_fam"/>
    <property type="match status" value="1"/>
</dbReference>
<dbReference type="GO" id="GO:0032259">
    <property type="term" value="P:methylation"/>
    <property type="evidence" value="ECO:0007669"/>
    <property type="project" value="UniProtKB-KW"/>
</dbReference>
<dbReference type="PANTHER" id="PTHR34203:SF13">
    <property type="entry name" value="EXPRESSED PROTEIN"/>
    <property type="match status" value="1"/>
</dbReference>
<dbReference type="InterPro" id="IPR006342">
    <property type="entry name" value="FkbM_mtfrase"/>
</dbReference>
<keyword evidence="3" id="KW-1185">Reference proteome</keyword>
<dbReference type="InterPro" id="IPR052514">
    <property type="entry name" value="SAM-dependent_MTase"/>
</dbReference>
<dbReference type="Proteomes" id="UP001348098">
    <property type="component" value="Unassembled WGS sequence"/>
</dbReference>
<proteinExistence type="predicted"/>
<gene>
    <name evidence="2" type="ORF">U3653_09910</name>
</gene>
<evidence type="ECO:0000313" key="3">
    <source>
        <dbReference type="Proteomes" id="UP001348098"/>
    </source>
</evidence>
<dbReference type="SUPFAM" id="SSF53335">
    <property type="entry name" value="S-adenosyl-L-methionine-dependent methyltransferases"/>
    <property type="match status" value="1"/>
</dbReference>
<keyword evidence="2" id="KW-0808">Transferase</keyword>
<dbReference type="Pfam" id="PF05050">
    <property type="entry name" value="Methyltransf_21"/>
    <property type="match status" value="1"/>
</dbReference>
<dbReference type="PANTHER" id="PTHR34203">
    <property type="entry name" value="METHYLTRANSFERASE, FKBM FAMILY PROTEIN"/>
    <property type="match status" value="1"/>
</dbReference>
<evidence type="ECO:0000313" key="2">
    <source>
        <dbReference type="EMBL" id="MEB3510333.1"/>
    </source>
</evidence>
<name>A0ABU6AS86_9NOCA</name>
<dbReference type="RefSeq" id="WP_195079306.1">
    <property type="nucleotide sequence ID" value="NZ_JAYESH010000003.1"/>
</dbReference>